<dbReference type="Pfam" id="PF02561">
    <property type="entry name" value="FliS"/>
    <property type="match status" value="1"/>
</dbReference>
<evidence type="ECO:0000256" key="3">
    <source>
        <dbReference type="ARBA" id="ARBA00022490"/>
    </source>
</evidence>
<dbReference type="GO" id="GO:0071973">
    <property type="term" value="P:bacterial-type flagellum-dependent cell motility"/>
    <property type="evidence" value="ECO:0007669"/>
    <property type="project" value="TreeGrafter"/>
</dbReference>
<dbReference type="PANTHER" id="PTHR34773:SF1">
    <property type="entry name" value="FLAGELLAR SECRETION CHAPERONE FLIS"/>
    <property type="match status" value="1"/>
</dbReference>
<dbReference type="EMBL" id="QKWJ01000049">
    <property type="protein sequence ID" value="RDK07018.1"/>
    <property type="molecule type" value="Genomic_DNA"/>
</dbReference>
<dbReference type="GO" id="GO:0005829">
    <property type="term" value="C:cytosol"/>
    <property type="evidence" value="ECO:0007669"/>
    <property type="project" value="UniProtKB-SubCell"/>
</dbReference>
<dbReference type="AlphaFoldDB" id="A0A370NNA0"/>
<keyword evidence="5" id="KW-0143">Chaperone</keyword>
<dbReference type="SUPFAM" id="SSF101116">
    <property type="entry name" value="Flagellar export chaperone FliS"/>
    <property type="match status" value="1"/>
</dbReference>
<dbReference type="Proteomes" id="UP000255165">
    <property type="component" value="Unassembled WGS sequence"/>
</dbReference>
<proteinExistence type="inferred from homology"/>
<dbReference type="CDD" id="cd16098">
    <property type="entry name" value="FliS"/>
    <property type="match status" value="1"/>
</dbReference>
<protein>
    <recommendedName>
        <fullName evidence="6">Flagellar secretion chaperone FliS</fullName>
    </recommendedName>
</protein>
<dbReference type="InterPro" id="IPR003713">
    <property type="entry name" value="FliS"/>
</dbReference>
<evidence type="ECO:0000313" key="7">
    <source>
        <dbReference type="EMBL" id="RDK07018.1"/>
    </source>
</evidence>
<evidence type="ECO:0000256" key="6">
    <source>
        <dbReference type="PIRNR" id="PIRNR039090"/>
    </source>
</evidence>
<keyword evidence="7" id="KW-0282">Flagellum</keyword>
<dbReference type="Gene3D" id="1.20.120.340">
    <property type="entry name" value="Flagellar protein FliS"/>
    <property type="match status" value="1"/>
</dbReference>
<comment type="caution">
    <text evidence="7">The sequence shown here is derived from an EMBL/GenBank/DDBJ whole genome shotgun (WGS) entry which is preliminary data.</text>
</comment>
<keyword evidence="7" id="KW-0969">Cilium</keyword>
<dbReference type="PANTHER" id="PTHR34773">
    <property type="entry name" value="FLAGELLAR SECRETION CHAPERONE FLIS"/>
    <property type="match status" value="1"/>
</dbReference>
<sequence>MYARNAINAYSQVGVETGAMSASPHRLIVMLFDGARAAIASARFHMDAGDIPAKGNAISKAIDIIVNGLNAALDHQAGGDIAADLEALYDYMSRRLLQANLRNDAALLTEVDGLLATLASAWAQIGEQPPAAAQAQAPAPLLVVEN</sequence>
<comment type="similarity">
    <text evidence="2 6">Belongs to the FliS family.</text>
</comment>
<evidence type="ECO:0000256" key="4">
    <source>
        <dbReference type="ARBA" id="ARBA00022795"/>
    </source>
</evidence>
<comment type="subcellular location">
    <subcellularLocation>
        <location evidence="1 6">Cytoplasm</location>
        <location evidence="1 6">Cytosol</location>
    </subcellularLocation>
</comment>
<dbReference type="NCBIfam" id="TIGR00208">
    <property type="entry name" value="fliS"/>
    <property type="match status" value="1"/>
</dbReference>
<evidence type="ECO:0000256" key="1">
    <source>
        <dbReference type="ARBA" id="ARBA00004514"/>
    </source>
</evidence>
<dbReference type="RefSeq" id="WP_115214566.1">
    <property type="nucleotide sequence ID" value="NZ_QKWJ01000049.1"/>
</dbReference>
<keyword evidence="8" id="KW-1185">Reference proteome</keyword>
<dbReference type="PIRSF" id="PIRSF039090">
    <property type="entry name" value="Flis"/>
    <property type="match status" value="1"/>
</dbReference>
<gene>
    <name evidence="7" type="ORF">DN412_28070</name>
</gene>
<dbReference type="InterPro" id="IPR036584">
    <property type="entry name" value="FliS_sf"/>
</dbReference>
<dbReference type="GO" id="GO:0044780">
    <property type="term" value="P:bacterial-type flagellum assembly"/>
    <property type="evidence" value="ECO:0007669"/>
    <property type="project" value="InterPro"/>
</dbReference>
<accession>A0A370NNA0</accession>
<evidence type="ECO:0000256" key="2">
    <source>
        <dbReference type="ARBA" id="ARBA00008787"/>
    </source>
</evidence>
<evidence type="ECO:0000256" key="5">
    <source>
        <dbReference type="ARBA" id="ARBA00023186"/>
    </source>
</evidence>
<keyword evidence="3 6" id="KW-0963">Cytoplasm</keyword>
<reference evidence="8" key="1">
    <citation type="submission" date="2018-06" db="EMBL/GenBank/DDBJ databases">
        <authorList>
            <person name="Feng T."/>
            <person name="Jeon C.O."/>
        </authorList>
    </citation>
    <scope>NUCLEOTIDE SEQUENCE [LARGE SCALE GENOMIC DNA]</scope>
    <source>
        <strain evidence="8">S23</strain>
    </source>
</reference>
<keyword evidence="7" id="KW-0966">Cell projection</keyword>
<name>A0A370NNA0_9BURK</name>
<evidence type="ECO:0000313" key="8">
    <source>
        <dbReference type="Proteomes" id="UP000255165"/>
    </source>
</evidence>
<keyword evidence="4 6" id="KW-1005">Bacterial flagellum biogenesis</keyword>
<organism evidence="7 8">
    <name type="scientific">Cupriavidus lacunae</name>
    <dbReference type="NCBI Taxonomy" id="2666307"/>
    <lineage>
        <taxon>Bacteria</taxon>
        <taxon>Pseudomonadati</taxon>
        <taxon>Pseudomonadota</taxon>
        <taxon>Betaproteobacteria</taxon>
        <taxon>Burkholderiales</taxon>
        <taxon>Burkholderiaceae</taxon>
        <taxon>Cupriavidus</taxon>
    </lineage>
</organism>